<dbReference type="InterPro" id="IPR010664">
    <property type="entry name" value="LipoPS_assembly_LptC-rel"/>
</dbReference>
<evidence type="ECO:0000256" key="3">
    <source>
        <dbReference type="ARBA" id="ARBA00022519"/>
    </source>
</evidence>
<dbReference type="HAMAP" id="MF_01915">
    <property type="entry name" value="LPS_assembly_LptC"/>
    <property type="match status" value="1"/>
</dbReference>
<protein>
    <recommendedName>
        <fullName evidence="9 10">Multifunctional fusion protein</fullName>
    </recommendedName>
    <domain>
        <recommendedName>
            <fullName evidence="9">Lipopolysaccharide export system protein LptA</fullName>
        </recommendedName>
    </domain>
    <domain>
        <recommendedName>
            <fullName evidence="10">Lipopolysaccharide export system protein LptC</fullName>
        </recommendedName>
    </domain>
</protein>
<evidence type="ECO:0000256" key="11">
    <source>
        <dbReference type="SAM" id="MobiDB-lite"/>
    </source>
</evidence>
<dbReference type="GO" id="GO:0017089">
    <property type="term" value="F:glycolipid transfer activity"/>
    <property type="evidence" value="ECO:0007669"/>
    <property type="project" value="TreeGrafter"/>
</dbReference>
<dbReference type="NCBIfam" id="TIGR03002">
    <property type="entry name" value="outer_YhbN_LptA"/>
    <property type="match status" value="1"/>
</dbReference>
<evidence type="ECO:0000256" key="9">
    <source>
        <dbReference type="HAMAP-Rule" id="MF_01914"/>
    </source>
</evidence>
<reference evidence="13 14" key="1">
    <citation type="submission" date="2018-06" db="EMBL/GenBank/DDBJ databases">
        <authorList>
            <consortium name="Pathogen Informatics"/>
            <person name="Doyle S."/>
        </authorList>
    </citation>
    <scope>NUCLEOTIDE SEQUENCE [LARGE SCALE GENOMIC DNA]</scope>
    <source>
        <strain evidence="13 14">NCTC9128</strain>
    </source>
</reference>
<dbReference type="InterPro" id="IPR052363">
    <property type="entry name" value="LPS_export_LptC"/>
</dbReference>
<keyword evidence="3 10" id="KW-0997">Cell inner membrane</keyword>
<accession>A0A2X3CC60</accession>
<feature type="region of interest" description="Disordered" evidence="11">
    <location>
        <begin position="335"/>
        <end position="361"/>
    </location>
</feature>
<evidence type="ECO:0000256" key="1">
    <source>
        <dbReference type="ARBA" id="ARBA00022448"/>
    </source>
</evidence>
<evidence type="ECO:0000256" key="4">
    <source>
        <dbReference type="ARBA" id="ARBA00022692"/>
    </source>
</evidence>
<dbReference type="AlphaFoldDB" id="A0A2X3CC60"/>
<dbReference type="NCBIfam" id="NF008143">
    <property type="entry name" value="PRK10894.1"/>
    <property type="match status" value="1"/>
</dbReference>
<dbReference type="Pfam" id="PF06835">
    <property type="entry name" value="LptC"/>
    <property type="match status" value="1"/>
</dbReference>
<comment type="similarity">
    <text evidence="10">Belongs to the LptC family.</text>
</comment>
<evidence type="ECO:0000256" key="6">
    <source>
        <dbReference type="ARBA" id="ARBA00022764"/>
    </source>
</evidence>
<gene>
    <name evidence="10 13" type="primary">lptC</name>
    <name evidence="9" type="synonym">lptA</name>
    <name evidence="13" type="ORF">NCTC9128_02683</name>
</gene>
<dbReference type="InterPro" id="IPR014340">
    <property type="entry name" value="LptA"/>
</dbReference>
<comment type="similarity">
    <text evidence="9">Belongs to the LptA family.</text>
</comment>
<evidence type="ECO:0000256" key="2">
    <source>
        <dbReference type="ARBA" id="ARBA00022475"/>
    </source>
</evidence>
<organism evidence="13 14">
    <name type="scientific">Klebsiella pneumoniae</name>
    <dbReference type="NCBI Taxonomy" id="573"/>
    <lineage>
        <taxon>Bacteria</taxon>
        <taxon>Pseudomonadati</taxon>
        <taxon>Pseudomonadota</taxon>
        <taxon>Gammaproteobacteria</taxon>
        <taxon>Enterobacterales</taxon>
        <taxon>Enterobacteriaceae</taxon>
        <taxon>Klebsiella/Raoultella group</taxon>
        <taxon>Klebsiella</taxon>
        <taxon>Klebsiella pneumoniae complex</taxon>
    </lineage>
</organism>
<keyword evidence="4 10" id="KW-0812">Transmembrane</keyword>
<evidence type="ECO:0000313" key="14">
    <source>
        <dbReference type="Proteomes" id="UP000251088"/>
    </source>
</evidence>
<dbReference type="GO" id="GO:0043165">
    <property type="term" value="P:Gram-negative-bacterium-type cell outer membrane assembly"/>
    <property type="evidence" value="ECO:0007669"/>
    <property type="project" value="UniProtKB-UniRule"/>
</dbReference>
<keyword evidence="1 9" id="KW-0813">Transport</keyword>
<keyword evidence="5" id="KW-0732">Signal</keyword>
<dbReference type="PANTHER" id="PTHR37481">
    <property type="entry name" value="LIPOPOLYSACCHARIDE EXPORT SYSTEM PROTEIN LPTC"/>
    <property type="match status" value="1"/>
</dbReference>
<sequence>MSKTRRWVIILLSLLALILIGLNLANTDDTAQPEVNPNDPTYKSEHTDTVVYSPEGALSYRLIAEHVEYFSDQEVSWFTKPVMTTFDTNKVPTWSVRADKAKLTNDRMLYLYGHVEVNALAPDSQLRKITTDNAQINLVTQDVTSDDMVTLYGTTFNSSGLKMRGNLRSKNAELIEKVRTSYEIQNKQTQLKIALAGALLAASLPALAKTGDTDQPIHIESDQQSLDMQGNVVTFTGNVVVTQGTIKINADKVVVTRPGNEKGKEVIEGFGNPATFYQMQDNGKPVKGRASKMRYELQNDYVVLTGNAYLEQLDSNIKGDKITYLVKEQKMQAFSDKGRRVHHRSGAVRAAGQKRQPAKEE</sequence>
<keyword evidence="2 10" id="KW-1003">Cell membrane</keyword>
<dbReference type="GO" id="GO:0001530">
    <property type="term" value="F:lipopolysaccharide binding"/>
    <property type="evidence" value="ECO:0007669"/>
    <property type="project" value="InterPro"/>
</dbReference>
<dbReference type="InterPro" id="IPR005653">
    <property type="entry name" value="OstA-like_N"/>
</dbReference>
<keyword evidence="8 10" id="KW-0472">Membrane</keyword>
<dbReference type="NCBIfam" id="TIGR04409">
    <property type="entry name" value="LptC_YrbK"/>
    <property type="match status" value="1"/>
</dbReference>
<feature type="domain" description="Organic solvent tolerance-like N-terminal" evidence="12">
    <location>
        <begin position="218"/>
        <end position="330"/>
    </location>
</feature>
<comment type="subcellular location">
    <subcellularLocation>
        <location evidence="10">Cell inner membrane</location>
        <topology evidence="10">Single-pass membrane protein</topology>
    </subcellularLocation>
    <subcellularLocation>
        <location evidence="9">Periplasm</location>
    </subcellularLocation>
</comment>
<evidence type="ECO:0000256" key="7">
    <source>
        <dbReference type="ARBA" id="ARBA00022989"/>
    </source>
</evidence>
<keyword evidence="7 10" id="KW-1133">Transmembrane helix</keyword>
<proteinExistence type="inferred from homology"/>
<evidence type="ECO:0000259" key="12">
    <source>
        <dbReference type="Pfam" id="PF03968"/>
    </source>
</evidence>
<dbReference type="GO" id="GO:0030288">
    <property type="term" value="C:outer membrane-bounded periplasmic space"/>
    <property type="evidence" value="ECO:0007669"/>
    <property type="project" value="TreeGrafter"/>
</dbReference>
<evidence type="ECO:0000256" key="5">
    <source>
        <dbReference type="ARBA" id="ARBA00022729"/>
    </source>
</evidence>
<comment type="function">
    <text evidence="9">Involved in the assembly of lipopolysaccharide (LPS). Required for the translocation of LPS from the inner membrane to the outer membrane. May form a bridge between the inner membrane and the outer membrane, via interactions with LptC and LptD, thereby facilitating LPS transfer across the periplasm.</text>
</comment>
<keyword evidence="6 9" id="KW-0574">Periplasm</keyword>
<dbReference type="GO" id="GO:0005886">
    <property type="term" value="C:plasma membrane"/>
    <property type="evidence" value="ECO:0007669"/>
    <property type="project" value="UniProtKB-SubCell"/>
</dbReference>
<comment type="subunit">
    <text evidence="10">Component of the lipopolysaccharide transport and assembly complex. Interacts with LptA and the LptBFG transporter complex.</text>
</comment>
<dbReference type="FunFam" id="2.60.450.10:FF:000002">
    <property type="entry name" value="Lipopolysaccharide export system protein LptA"/>
    <property type="match status" value="1"/>
</dbReference>
<dbReference type="NCBIfam" id="NF008142">
    <property type="entry name" value="PRK10893.1"/>
    <property type="match status" value="1"/>
</dbReference>
<evidence type="ECO:0000256" key="10">
    <source>
        <dbReference type="HAMAP-Rule" id="MF_01915"/>
    </source>
</evidence>
<dbReference type="GO" id="GO:0015221">
    <property type="term" value="F:lipopolysaccharide transmembrane transporter activity"/>
    <property type="evidence" value="ECO:0007669"/>
    <property type="project" value="InterPro"/>
</dbReference>
<dbReference type="InterPro" id="IPR026265">
    <property type="entry name" value="LptC"/>
</dbReference>
<dbReference type="PANTHER" id="PTHR37481:SF1">
    <property type="entry name" value="LIPOPOLYSACCHARIDE EXPORT SYSTEM PROTEIN LPTC"/>
    <property type="match status" value="1"/>
</dbReference>
<dbReference type="EMBL" id="UAWN01000012">
    <property type="protein sequence ID" value="SQC14592.1"/>
    <property type="molecule type" value="Genomic_DNA"/>
</dbReference>
<evidence type="ECO:0000256" key="8">
    <source>
        <dbReference type="ARBA" id="ARBA00023136"/>
    </source>
</evidence>
<comment type="function">
    <text evidence="10">Involved in the assembly of lipopolysaccharide (LPS). Required for the translocation of LPS from the inner membrane to the outer membrane. Facilitates the transfer of LPS from the inner membrane to the periplasmic protein LptA. Could be a docking site for LptA.</text>
</comment>
<dbReference type="Proteomes" id="UP000251088">
    <property type="component" value="Unassembled WGS sequence"/>
</dbReference>
<dbReference type="Pfam" id="PF03968">
    <property type="entry name" value="LptD_N"/>
    <property type="match status" value="1"/>
</dbReference>
<name>A0A2X3CC60_KLEPN</name>
<evidence type="ECO:0000313" key="13">
    <source>
        <dbReference type="EMBL" id="SQC14592.1"/>
    </source>
</evidence>
<dbReference type="HAMAP" id="MF_01914">
    <property type="entry name" value="LPS_assembly_LptA"/>
    <property type="match status" value="1"/>
</dbReference>
<dbReference type="Gene3D" id="2.60.450.10">
    <property type="entry name" value="Lipopolysaccharide (LPS) transport protein A like domain"/>
    <property type="match status" value="2"/>
</dbReference>